<evidence type="ECO:0000256" key="1">
    <source>
        <dbReference type="SAM" id="Phobius"/>
    </source>
</evidence>
<proteinExistence type="predicted"/>
<dbReference type="GO" id="GO:0015234">
    <property type="term" value="F:thiamine transmembrane transporter activity"/>
    <property type="evidence" value="ECO:0007669"/>
    <property type="project" value="InterPro"/>
</dbReference>
<comment type="caution">
    <text evidence="2">The sequence shown here is derived from an EMBL/GenBank/DDBJ whole genome shotgun (WGS) entry which is preliminary data.</text>
</comment>
<evidence type="ECO:0000313" key="2">
    <source>
        <dbReference type="EMBL" id="PQD95594.1"/>
    </source>
</evidence>
<feature type="transmembrane region" description="Helical" evidence="1">
    <location>
        <begin position="152"/>
        <end position="179"/>
    </location>
</feature>
<dbReference type="InterPro" id="IPR012651">
    <property type="entry name" value="Thia_Transptr_ThiT"/>
</dbReference>
<dbReference type="GO" id="GO:0005886">
    <property type="term" value="C:plasma membrane"/>
    <property type="evidence" value="ECO:0007669"/>
    <property type="project" value="InterPro"/>
</dbReference>
<keyword evidence="1" id="KW-0472">Membrane</keyword>
<evidence type="ECO:0000313" key="3">
    <source>
        <dbReference type="Proteomes" id="UP000239663"/>
    </source>
</evidence>
<feature type="transmembrane region" description="Helical" evidence="1">
    <location>
        <begin position="117"/>
        <end position="146"/>
    </location>
</feature>
<protein>
    <submittedName>
        <fullName evidence="2">Energy-coupled thiamine transporter ThiT</fullName>
    </submittedName>
</protein>
<keyword evidence="1" id="KW-1133">Transmembrane helix</keyword>
<dbReference type="Gene3D" id="1.10.1760.20">
    <property type="match status" value="1"/>
</dbReference>
<dbReference type="Proteomes" id="UP000239663">
    <property type="component" value="Unassembled WGS sequence"/>
</dbReference>
<accession>A0A2S7N0M4</accession>
<feature type="transmembrane region" description="Helical" evidence="1">
    <location>
        <begin position="31"/>
        <end position="52"/>
    </location>
</feature>
<name>A0A2S7N0M4_9BACI</name>
<dbReference type="OrthoDB" id="9795813at2"/>
<sequence length="193" mass="20545">MRNNRLLYLVEVAIFAAMAFIFDLLGNIMSFSLWAQGGSVSIAMVPVFLMALRWGVKGGVVTGLLLGLLQIVSGTAYILTPVQGILDYIVAFSAVGLSGLLFSLVQPNGNNRRTNILYVIGGILVGSSLRFLAHFIAGVVFFGAGAADGQSVIIFSLLYNLSYLLPSVIVSGGVIMLLFSSAPRLLLKKAAHY</sequence>
<dbReference type="NCBIfam" id="TIGR02357">
    <property type="entry name" value="ECF_ThiT_YuaJ"/>
    <property type="match status" value="1"/>
</dbReference>
<organism evidence="2 3">
    <name type="scientific">Pradoshia eiseniae</name>
    <dbReference type="NCBI Taxonomy" id="2064768"/>
    <lineage>
        <taxon>Bacteria</taxon>
        <taxon>Bacillati</taxon>
        <taxon>Bacillota</taxon>
        <taxon>Bacilli</taxon>
        <taxon>Bacillales</taxon>
        <taxon>Bacillaceae</taxon>
        <taxon>Pradoshia</taxon>
    </lineage>
</organism>
<feature type="transmembrane region" description="Helical" evidence="1">
    <location>
        <begin position="7"/>
        <end position="25"/>
    </location>
</feature>
<gene>
    <name evidence="2" type="primary">thiT</name>
    <name evidence="2" type="ORF">CYL18_09765</name>
</gene>
<feature type="transmembrane region" description="Helical" evidence="1">
    <location>
        <begin position="59"/>
        <end position="79"/>
    </location>
</feature>
<feature type="transmembrane region" description="Helical" evidence="1">
    <location>
        <begin position="85"/>
        <end position="105"/>
    </location>
</feature>
<dbReference type="Pfam" id="PF09515">
    <property type="entry name" value="Thia_YuaJ"/>
    <property type="match status" value="1"/>
</dbReference>
<keyword evidence="1" id="KW-0812">Transmembrane</keyword>
<reference evidence="2 3" key="1">
    <citation type="submission" date="2017-12" db="EMBL/GenBank/DDBJ databases">
        <title>Taxonomic description and draft genome of Pradoshia cofamensis Gen. nov., sp. nov., a thermotolerant bacillale isolated from anterior gut of earthworm Eisenia fetida.</title>
        <authorList>
            <person name="Saha T."/>
            <person name="Chakraborty R."/>
        </authorList>
    </citation>
    <scope>NUCLEOTIDE SEQUENCE [LARGE SCALE GENOMIC DNA]</scope>
    <source>
        <strain evidence="2 3">EAG3</strain>
    </source>
</reference>
<keyword evidence="3" id="KW-1185">Reference proteome</keyword>
<dbReference type="AlphaFoldDB" id="A0A2S7N0M4"/>
<dbReference type="EMBL" id="PKOZ01000004">
    <property type="protein sequence ID" value="PQD95594.1"/>
    <property type="molecule type" value="Genomic_DNA"/>
</dbReference>